<gene>
    <name evidence="1" type="ORF">BaRGS_00018262</name>
</gene>
<name>A0ABD0KTW9_9CAEN</name>
<dbReference type="AlphaFoldDB" id="A0ABD0KTW9"/>
<comment type="caution">
    <text evidence="1">The sequence shown here is derived from an EMBL/GenBank/DDBJ whole genome shotgun (WGS) entry which is preliminary data.</text>
</comment>
<sequence>MPSNTNVLPAARGFPDKGPSFLRERALHSRILHYAHIGSATLSPTEPLRASFCYYGETGNLWLFSSIAPRGVISYYRDGEMRWGKSRTAHIKAADVPPSEKSRFSYTGPARVTGTGFPWKWRPGCKCYRPNNAPFDPVSQGQSGLTAFGATRCTPSLTASLPA</sequence>
<keyword evidence="2" id="KW-1185">Reference proteome</keyword>
<evidence type="ECO:0000313" key="2">
    <source>
        <dbReference type="Proteomes" id="UP001519460"/>
    </source>
</evidence>
<dbReference type="Proteomes" id="UP001519460">
    <property type="component" value="Unassembled WGS sequence"/>
</dbReference>
<dbReference type="EMBL" id="JACVVK020000126">
    <property type="protein sequence ID" value="KAK7490476.1"/>
    <property type="molecule type" value="Genomic_DNA"/>
</dbReference>
<proteinExistence type="predicted"/>
<protein>
    <submittedName>
        <fullName evidence="1">Uncharacterized protein</fullName>
    </submittedName>
</protein>
<reference evidence="1 2" key="1">
    <citation type="journal article" date="2023" name="Sci. Data">
        <title>Genome assembly of the Korean intertidal mud-creeper Batillaria attramentaria.</title>
        <authorList>
            <person name="Patra A.K."/>
            <person name="Ho P.T."/>
            <person name="Jun S."/>
            <person name="Lee S.J."/>
            <person name="Kim Y."/>
            <person name="Won Y.J."/>
        </authorList>
    </citation>
    <scope>NUCLEOTIDE SEQUENCE [LARGE SCALE GENOMIC DNA]</scope>
    <source>
        <strain evidence="1">Wonlab-2016</strain>
    </source>
</reference>
<organism evidence="1 2">
    <name type="scientific">Batillaria attramentaria</name>
    <dbReference type="NCBI Taxonomy" id="370345"/>
    <lineage>
        <taxon>Eukaryota</taxon>
        <taxon>Metazoa</taxon>
        <taxon>Spiralia</taxon>
        <taxon>Lophotrochozoa</taxon>
        <taxon>Mollusca</taxon>
        <taxon>Gastropoda</taxon>
        <taxon>Caenogastropoda</taxon>
        <taxon>Sorbeoconcha</taxon>
        <taxon>Cerithioidea</taxon>
        <taxon>Batillariidae</taxon>
        <taxon>Batillaria</taxon>
    </lineage>
</organism>
<accession>A0ABD0KTW9</accession>
<evidence type="ECO:0000313" key="1">
    <source>
        <dbReference type="EMBL" id="KAK7490476.1"/>
    </source>
</evidence>